<comment type="caution">
    <text evidence="1">The sequence shown here is derived from an EMBL/GenBank/DDBJ whole genome shotgun (WGS) entry which is preliminary data.</text>
</comment>
<protein>
    <submittedName>
        <fullName evidence="1">Uncharacterized protein</fullName>
    </submittedName>
</protein>
<accession>A0AAE4L6Y8</accession>
<dbReference type="EMBL" id="JARQAI010000018">
    <property type="protein sequence ID" value="MDT2737672.1"/>
    <property type="molecule type" value="Genomic_DNA"/>
</dbReference>
<sequence length="162" mass="18080">MVELKTDFTRGQENAQDDLNKNFSEVKKFLNDLPGLALLLAKSDFEGSKTFTISKENSSYFDQGQMVFQRVGLTVYVSGVFKTSKQIAAGVNILDKGVAFPEWLRTEAQNRNFCCVYDNLSQNIYLEQSSNTIKVDGKAIPVAKWLSVNSGSYLVSKTVIDL</sequence>
<dbReference type="RefSeq" id="WP_311797300.1">
    <property type="nucleotide sequence ID" value="NZ_JARQAI010000018.1"/>
</dbReference>
<evidence type="ECO:0000313" key="2">
    <source>
        <dbReference type="Proteomes" id="UP001180842"/>
    </source>
</evidence>
<proteinExistence type="predicted"/>
<dbReference type="AlphaFoldDB" id="A0AAE4L6Y8"/>
<organism evidence="1 2">
    <name type="scientific">Enterococcus pseudoavium</name>
    <dbReference type="NCBI Taxonomy" id="44007"/>
    <lineage>
        <taxon>Bacteria</taxon>
        <taxon>Bacillati</taxon>
        <taxon>Bacillota</taxon>
        <taxon>Bacilli</taxon>
        <taxon>Lactobacillales</taxon>
        <taxon>Enterococcaceae</taxon>
        <taxon>Enterococcus</taxon>
    </lineage>
</organism>
<evidence type="ECO:0000313" key="1">
    <source>
        <dbReference type="EMBL" id="MDT2737672.1"/>
    </source>
</evidence>
<gene>
    <name evidence="1" type="ORF">P7H00_11175</name>
</gene>
<dbReference type="Proteomes" id="UP001180842">
    <property type="component" value="Unassembled WGS sequence"/>
</dbReference>
<name>A0AAE4L6Y8_9ENTE</name>
<reference evidence="1" key="1">
    <citation type="submission" date="2023-03" db="EMBL/GenBank/DDBJ databases">
        <authorList>
            <person name="Shen W."/>
            <person name="Cai J."/>
        </authorList>
    </citation>
    <scope>NUCLEOTIDE SEQUENCE</scope>
    <source>
        <strain evidence="1">P69-2</strain>
    </source>
</reference>